<sequence length="171" mass="19043">MERPLPLLLVAALALSGCATKTAPPTPDTPSAAELNAMNGRTGVDTRPIKPVERSPLDDPTSPVYRKVIYFDYDASEIRQQYADLLRAHANYIFNTPGVQVTLEGHSDERGTREYNLALGERRSQSVQRFLVAEGAPSERLSTLSYGEERPADPQRSEGAWQQNRRVELVY</sequence>
<dbReference type="EMBL" id="NRRY01000006">
    <property type="protein sequence ID" value="MBK1617916.1"/>
    <property type="molecule type" value="Genomic_DNA"/>
</dbReference>
<feature type="chain" id="PRO_5040936266" description="Peptidoglycan-associated lipoprotein" evidence="10">
    <location>
        <begin position="24"/>
        <end position="171"/>
    </location>
</feature>
<dbReference type="GO" id="GO:0051301">
    <property type="term" value="P:cell division"/>
    <property type="evidence" value="ECO:0007669"/>
    <property type="project" value="UniProtKB-UniRule"/>
</dbReference>
<keyword evidence="13" id="KW-1185">Reference proteome</keyword>
<evidence type="ECO:0000256" key="3">
    <source>
        <dbReference type="ARBA" id="ARBA00023136"/>
    </source>
</evidence>
<dbReference type="PROSITE" id="PS51123">
    <property type="entry name" value="OMPA_2"/>
    <property type="match status" value="1"/>
</dbReference>
<protein>
    <recommendedName>
        <fullName evidence="8">Peptidoglycan-associated lipoprotein</fullName>
        <shortName evidence="8">PAL</shortName>
    </recommendedName>
</protein>
<name>A0A9X0W6U6_9GAMM</name>
<keyword evidence="3 8" id="KW-0472">Membrane</keyword>
<keyword evidence="5 8" id="KW-0998">Cell outer membrane</keyword>
<keyword evidence="7 8" id="KW-0131">Cell cycle</keyword>
<dbReference type="NCBIfam" id="TIGR02802">
    <property type="entry name" value="Pal_lipo"/>
    <property type="match status" value="1"/>
</dbReference>
<accession>A0A9X0W6U6</accession>
<feature type="compositionally biased region" description="Basic and acidic residues" evidence="9">
    <location>
        <begin position="147"/>
        <end position="156"/>
    </location>
</feature>
<evidence type="ECO:0000256" key="6">
    <source>
        <dbReference type="ARBA" id="ARBA00023288"/>
    </source>
</evidence>
<dbReference type="HAMAP" id="MF_02204">
    <property type="entry name" value="Pal"/>
    <property type="match status" value="1"/>
</dbReference>
<keyword evidence="4 8" id="KW-0564">Palmitate</keyword>
<dbReference type="PANTHER" id="PTHR30329:SF21">
    <property type="entry name" value="LIPOPROTEIN YIAD-RELATED"/>
    <property type="match status" value="1"/>
</dbReference>
<evidence type="ECO:0000256" key="8">
    <source>
        <dbReference type="HAMAP-Rule" id="MF_02204"/>
    </source>
</evidence>
<dbReference type="InterPro" id="IPR014169">
    <property type="entry name" value="Pal_lipo_C"/>
</dbReference>
<gene>
    <name evidence="8 12" type="primary">pal</name>
    <name evidence="12" type="ORF">CKO42_05490</name>
</gene>
<dbReference type="Proteomes" id="UP001138768">
    <property type="component" value="Unassembled WGS sequence"/>
</dbReference>
<dbReference type="Pfam" id="PF00691">
    <property type="entry name" value="OmpA"/>
    <property type="match status" value="1"/>
</dbReference>
<dbReference type="PANTHER" id="PTHR30329">
    <property type="entry name" value="STATOR ELEMENT OF FLAGELLAR MOTOR COMPLEX"/>
    <property type="match status" value="1"/>
</dbReference>
<keyword evidence="6 8" id="KW-0449">Lipoprotein</keyword>
<evidence type="ECO:0000256" key="10">
    <source>
        <dbReference type="SAM" id="SignalP"/>
    </source>
</evidence>
<reference evidence="12 13" key="1">
    <citation type="journal article" date="2020" name="Microorganisms">
        <title>Osmotic Adaptation and Compatible Solute Biosynthesis of Phototrophic Bacteria as Revealed from Genome Analyses.</title>
        <authorList>
            <person name="Imhoff J.F."/>
            <person name="Rahn T."/>
            <person name="Kunzel S."/>
            <person name="Keller A."/>
            <person name="Neulinger S.C."/>
        </authorList>
    </citation>
    <scope>NUCLEOTIDE SEQUENCE [LARGE SCALE GENOMIC DNA]</scope>
    <source>
        <strain evidence="12 13">DSM 25653</strain>
    </source>
</reference>
<dbReference type="AlphaFoldDB" id="A0A9X0W6U6"/>
<dbReference type="InterPro" id="IPR050330">
    <property type="entry name" value="Bact_OuterMem_StrucFunc"/>
</dbReference>
<evidence type="ECO:0000256" key="2">
    <source>
        <dbReference type="ARBA" id="ARBA00022729"/>
    </source>
</evidence>
<feature type="region of interest" description="Disordered" evidence="9">
    <location>
        <begin position="141"/>
        <end position="160"/>
    </location>
</feature>
<organism evidence="12 13">
    <name type="scientific">Lamprobacter modestohalophilus</name>
    <dbReference type="NCBI Taxonomy" id="1064514"/>
    <lineage>
        <taxon>Bacteria</taxon>
        <taxon>Pseudomonadati</taxon>
        <taxon>Pseudomonadota</taxon>
        <taxon>Gammaproteobacteria</taxon>
        <taxon>Chromatiales</taxon>
        <taxon>Chromatiaceae</taxon>
        <taxon>Lamprobacter</taxon>
    </lineage>
</organism>
<comment type="function">
    <text evidence="8">Part of the Tol-Pal system, which plays a role in outer membrane invagination during cell division and is important for maintaining outer membrane integrity.</text>
</comment>
<evidence type="ECO:0000256" key="7">
    <source>
        <dbReference type="ARBA" id="ARBA00023306"/>
    </source>
</evidence>
<dbReference type="InterPro" id="IPR039001">
    <property type="entry name" value="Pal"/>
</dbReference>
<keyword evidence="2 8" id="KW-0732">Signal</keyword>
<evidence type="ECO:0000256" key="9">
    <source>
        <dbReference type="SAM" id="MobiDB-lite"/>
    </source>
</evidence>
<dbReference type="Gene3D" id="3.30.1330.60">
    <property type="entry name" value="OmpA-like domain"/>
    <property type="match status" value="1"/>
</dbReference>
<feature type="signal peptide" evidence="10">
    <location>
        <begin position="1"/>
        <end position="23"/>
    </location>
</feature>
<comment type="caution">
    <text evidence="12">The sequence shown here is derived from an EMBL/GenBank/DDBJ whole genome shotgun (WGS) entry which is preliminary data.</text>
</comment>
<evidence type="ECO:0000256" key="1">
    <source>
        <dbReference type="ARBA" id="ARBA00022618"/>
    </source>
</evidence>
<evidence type="ECO:0000313" key="13">
    <source>
        <dbReference type="Proteomes" id="UP001138768"/>
    </source>
</evidence>
<dbReference type="SUPFAM" id="SSF103088">
    <property type="entry name" value="OmpA-like"/>
    <property type="match status" value="1"/>
</dbReference>
<keyword evidence="1 8" id="KW-0132">Cell division</keyword>
<dbReference type="GO" id="GO:0009279">
    <property type="term" value="C:cell outer membrane"/>
    <property type="evidence" value="ECO:0007669"/>
    <property type="project" value="UniProtKB-SubCell"/>
</dbReference>
<proteinExistence type="inferred from homology"/>
<evidence type="ECO:0000313" key="12">
    <source>
        <dbReference type="EMBL" id="MBK1617916.1"/>
    </source>
</evidence>
<dbReference type="InterPro" id="IPR006665">
    <property type="entry name" value="OmpA-like"/>
</dbReference>
<dbReference type="InterPro" id="IPR036737">
    <property type="entry name" value="OmpA-like_sf"/>
</dbReference>
<dbReference type="PROSITE" id="PS51257">
    <property type="entry name" value="PROKAR_LIPOPROTEIN"/>
    <property type="match status" value="1"/>
</dbReference>
<evidence type="ECO:0000256" key="5">
    <source>
        <dbReference type="ARBA" id="ARBA00023237"/>
    </source>
</evidence>
<dbReference type="CDD" id="cd07185">
    <property type="entry name" value="OmpA_C-like"/>
    <property type="match status" value="1"/>
</dbReference>
<evidence type="ECO:0000259" key="11">
    <source>
        <dbReference type="PROSITE" id="PS51123"/>
    </source>
</evidence>
<dbReference type="InterPro" id="IPR006664">
    <property type="entry name" value="OMP_bac"/>
</dbReference>
<dbReference type="PRINTS" id="PR01021">
    <property type="entry name" value="OMPADOMAIN"/>
</dbReference>
<comment type="subcellular location">
    <subcellularLocation>
        <location evidence="8">Cell outer membrane</location>
        <topology evidence="8">Lipid-anchor</topology>
    </subcellularLocation>
</comment>
<feature type="domain" description="OmpA-like" evidence="11">
    <location>
        <begin position="58"/>
        <end position="171"/>
    </location>
</feature>
<comment type="similarity">
    <text evidence="8">Belongs to the Pal lipoprotein family.</text>
</comment>
<evidence type="ECO:0000256" key="4">
    <source>
        <dbReference type="ARBA" id="ARBA00023139"/>
    </source>
</evidence>
<comment type="subunit">
    <text evidence="8">The Tol-Pal system is composed of five core proteins: the inner membrane proteins TolA, TolQ and TolR, the periplasmic protein TolB and the outer membrane protein Pal. They form a network linking the inner and outer membranes and the peptidoglycan layer.</text>
</comment>